<dbReference type="InterPro" id="IPR000086">
    <property type="entry name" value="NUDIX_hydrolase_dom"/>
</dbReference>
<keyword evidence="6" id="KW-1185">Reference proteome</keyword>
<accession>A0ABU0A1R7</accession>
<dbReference type="PANTHER" id="PTHR11839">
    <property type="entry name" value="UDP/ADP-SUGAR PYROPHOSPHATASE"/>
    <property type="match status" value="1"/>
</dbReference>
<keyword evidence="2 3" id="KW-0378">Hydrolase</keyword>
<dbReference type="PROSITE" id="PS51462">
    <property type="entry name" value="NUDIX"/>
    <property type="match status" value="1"/>
</dbReference>
<proteinExistence type="inferred from homology"/>
<organism evidence="5 6">
    <name type="scientific">Evansella vedderi</name>
    <dbReference type="NCBI Taxonomy" id="38282"/>
    <lineage>
        <taxon>Bacteria</taxon>
        <taxon>Bacillati</taxon>
        <taxon>Bacillota</taxon>
        <taxon>Bacilli</taxon>
        <taxon>Bacillales</taxon>
        <taxon>Bacillaceae</taxon>
        <taxon>Evansella</taxon>
    </lineage>
</organism>
<evidence type="ECO:0000313" key="5">
    <source>
        <dbReference type="EMBL" id="MDQ0256658.1"/>
    </source>
</evidence>
<dbReference type="SUPFAM" id="SSF55811">
    <property type="entry name" value="Nudix"/>
    <property type="match status" value="1"/>
</dbReference>
<dbReference type="EC" id="3.6.1.13" evidence="5"/>
<sequence>MTSSPWKVLQSEEINVHRFNITKEQIELPNEEEITFSYINFHHGICVLALTPELEVVLLKEYRHAVKTWEWQLPSGMIEEGEDPGEAAKRELLEETGYEAGRWISLGEFHPSPGSTSETIHLFTAMDAEKKSEKHLESSEEIDVHLMDWQQVLDLVSSGEFKHGGGLAAILKYLLIVDKGAAEPLD</sequence>
<comment type="similarity">
    <text evidence="3">Belongs to the Nudix hydrolase family.</text>
</comment>
<dbReference type="InterPro" id="IPR015797">
    <property type="entry name" value="NUDIX_hydrolase-like_dom_sf"/>
</dbReference>
<protein>
    <submittedName>
        <fullName evidence="5">ADP-ribose pyrophosphatase</fullName>
        <ecNumber evidence="5">3.6.1.13</ecNumber>
    </submittedName>
</protein>
<reference evidence="5 6" key="1">
    <citation type="submission" date="2023-07" db="EMBL/GenBank/DDBJ databases">
        <title>Genomic Encyclopedia of Type Strains, Phase IV (KMG-IV): sequencing the most valuable type-strain genomes for metagenomic binning, comparative biology and taxonomic classification.</title>
        <authorList>
            <person name="Goeker M."/>
        </authorList>
    </citation>
    <scope>NUCLEOTIDE SEQUENCE [LARGE SCALE GENOMIC DNA]</scope>
    <source>
        <strain evidence="5 6">DSM 9768</strain>
    </source>
</reference>
<dbReference type="Pfam" id="PF00293">
    <property type="entry name" value="NUDIX"/>
    <property type="match status" value="1"/>
</dbReference>
<evidence type="ECO:0000313" key="6">
    <source>
        <dbReference type="Proteomes" id="UP001230005"/>
    </source>
</evidence>
<dbReference type="Proteomes" id="UP001230005">
    <property type="component" value="Unassembled WGS sequence"/>
</dbReference>
<dbReference type="InterPro" id="IPR020084">
    <property type="entry name" value="NUDIX_hydrolase_CS"/>
</dbReference>
<evidence type="ECO:0000256" key="3">
    <source>
        <dbReference type="RuleBase" id="RU003476"/>
    </source>
</evidence>
<evidence type="ECO:0000256" key="1">
    <source>
        <dbReference type="ARBA" id="ARBA00001946"/>
    </source>
</evidence>
<dbReference type="PRINTS" id="PR00502">
    <property type="entry name" value="NUDIXFAMILY"/>
</dbReference>
<dbReference type="PROSITE" id="PS00893">
    <property type="entry name" value="NUDIX_BOX"/>
    <property type="match status" value="1"/>
</dbReference>
<evidence type="ECO:0000256" key="2">
    <source>
        <dbReference type="ARBA" id="ARBA00022801"/>
    </source>
</evidence>
<dbReference type="PANTHER" id="PTHR11839:SF18">
    <property type="entry name" value="NUDIX HYDROLASE DOMAIN-CONTAINING PROTEIN"/>
    <property type="match status" value="1"/>
</dbReference>
<dbReference type="GO" id="GO:0047631">
    <property type="term" value="F:ADP-ribose diphosphatase activity"/>
    <property type="evidence" value="ECO:0007669"/>
    <property type="project" value="UniProtKB-EC"/>
</dbReference>
<dbReference type="InterPro" id="IPR020476">
    <property type="entry name" value="Nudix_hydrolase"/>
</dbReference>
<dbReference type="CDD" id="cd03424">
    <property type="entry name" value="NUDIX_ADPRase_Nudt5_UGPPase_Nudt14"/>
    <property type="match status" value="1"/>
</dbReference>
<gene>
    <name evidence="5" type="ORF">J2S74_004080</name>
</gene>
<dbReference type="EMBL" id="JAUSUG010000018">
    <property type="protein sequence ID" value="MDQ0256658.1"/>
    <property type="molecule type" value="Genomic_DNA"/>
</dbReference>
<comment type="cofactor">
    <cofactor evidence="1">
        <name>Mg(2+)</name>
        <dbReference type="ChEBI" id="CHEBI:18420"/>
    </cofactor>
</comment>
<dbReference type="RefSeq" id="WP_307329139.1">
    <property type="nucleotide sequence ID" value="NZ_JAUSUG010000018.1"/>
</dbReference>
<feature type="domain" description="Nudix hydrolase" evidence="4">
    <location>
        <begin position="40"/>
        <end position="169"/>
    </location>
</feature>
<dbReference type="Gene3D" id="3.90.79.10">
    <property type="entry name" value="Nucleoside Triphosphate Pyrophosphohydrolase"/>
    <property type="match status" value="1"/>
</dbReference>
<comment type="caution">
    <text evidence="5">The sequence shown here is derived from an EMBL/GenBank/DDBJ whole genome shotgun (WGS) entry which is preliminary data.</text>
</comment>
<evidence type="ECO:0000259" key="4">
    <source>
        <dbReference type="PROSITE" id="PS51462"/>
    </source>
</evidence>
<name>A0ABU0A1R7_9BACI</name>